<proteinExistence type="predicted"/>
<name>A0ABV7MD41_9PROT</name>
<reference evidence="3" key="1">
    <citation type="journal article" date="2019" name="Int. J. Syst. Evol. Microbiol.">
        <title>The Global Catalogue of Microorganisms (GCM) 10K type strain sequencing project: providing services to taxonomists for standard genome sequencing and annotation.</title>
        <authorList>
            <consortium name="The Broad Institute Genomics Platform"/>
            <consortium name="The Broad Institute Genome Sequencing Center for Infectious Disease"/>
            <person name="Wu L."/>
            <person name="Ma J."/>
        </authorList>
    </citation>
    <scope>NUCLEOTIDE SEQUENCE [LARGE SCALE GENOMIC DNA]</scope>
    <source>
        <strain evidence="3">KCTC 22245</strain>
    </source>
</reference>
<dbReference type="InterPro" id="IPR006869">
    <property type="entry name" value="DUF547"/>
</dbReference>
<comment type="caution">
    <text evidence="2">The sequence shown here is derived from an EMBL/GenBank/DDBJ whole genome shotgun (WGS) entry which is preliminary data.</text>
</comment>
<dbReference type="Pfam" id="PF04784">
    <property type="entry name" value="DUF547"/>
    <property type="match status" value="1"/>
</dbReference>
<dbReference type="RefSeq" id="WP_189575714.1">
    <property type="nucleotide sequence ID" value="NZ_BMXU01000002.1"/>
</dbReference>
<sequence length="366" mass="41371">MLLLVACATEAPSQKADERDPAFAVFTPAPKNTSDLDYAIVDEFLTAYVVETGRSLRIRAPSVDTPTGTRVRYGHTSPLRLEGNKILFSEFLPTTKHNVADWVESLVEIGNTRDLTALPRNEQLAYWFNLHNLLVIREIARTYPVRYPSRIEPLGDGASLHDAKLVTIKGVPLSLRDIRTRIVYTNWSDPRVIYGFFHGDLGSPNIRREAWKGATMSADLTDNAKEFVNSLRGVQNTFGPTLVSRHYAEARPYLFPDWPEDLRDHLLAYAEEEVAAIVRTTEEFGFAEYEDRVADLMGGMNGPVVEPLTDNLDGLGFGPPGQQFQKQSMYREYREKQIQLIRKLRRRGATVTIVDERTTDPGEEVQ</sequence>
<organism evidence="2 3">
    <name type="scientific">Parvularcula lutaonensis</name>
    <dbReference type="NCBI Taxonomy" id="491923"/>
    <lineage>
        <taxon>Bacteria</taxon>
        <taxon>Pseudomonadati</taxon>
        <taxon>Pseudomonadota</taxon>
        <taxon>Alphaproteobacteria</taxon>
        <taxon>Parvularculales</taxon>
        <taxon>Parvularculaceae</taxon>
        <taxon>Parvularcula</taxon>
    </lineage>
</organism>
<protein>
    <submittedName>
        <fullName evidence="2">DUF547 domain-containing protein</fullName>
    </submittedName>
</protein>
<accession>A0ABV7MD41</accession>
<dbReference type="EMBL" id="JBHRVA010000003">
    <property type="protein sequence ID" value="MFC3303288.1"/>
    <property type="molecule type" value="Genomic_DNA"/>
</dbReference>
<feature type="domain" description="DUF547" evidence="1">
    <location>
        <begin position="116"/>
        <end position="228"/>
    </location>
</feature>
<keyword evidence="3" id="KW-1185">Reference proteome</keyword>
<evidence type="ECO:0000313" key="2">
    <source>
        <dbReference type="EMBL" id="MFC3303288.1"/>
    </source>
</evidence>
<gene>
    <name evidence="2" type="ORF">ACFONP_11145</name>
</gene>
<evidence type="ECO:0000313" key="3">
    <source>
        <dbReference type="Proteomes" id="UP001595607"/>
    </source>
</evidence>
<evidence type="ECO:0000259" key="1">
    <source>
        <dbReference type="Pfam" id="PF04784"/>
    </source>
</evidence>
<dbReference type="Proteomes" id="UP001595607">
    <property type="component" value="Unassembled WGS sequence"/>
</dbReference>